<organism evidence="2 3">
    <name type="scientific">Catalinimonas alkaloidigena</name>
    <dbReference type="NCBI Taxonomy" id="1075417"/>
    <lineage>
        <taxon>Bacteria</taxon>
        <taxon>Pseudomonadati</taxon>
        <taxon>Bacteroidota</taxon>
        <taxon>Cytophagia</taxon>
        <taxon>Cytophagales</taxon>
        <taxon>Catalimonadaceae</taxon>
        <taxon>Catalinimonas</taxon>
    </lineage>
</organism>
<feature type="chain" id="PRO_5011586295" evidence="1">
    <location>
        <begin position="21"/>
        <end position="243"/>
    </location>
</feature>
<dbReference type="AlphaFoldDB" id="A0A1G9A6T4"/>
<evidence type="ECO:0000313" key="2">
    <source>
        <dbReference type="EMBL" id="SDK23079.1"/>
    </source>
</evidence>
<sequence>MRKSIFATLLVLFFWGAVRAQQDLVPNPGFEEVTACPRAISQLELATPWRGIGPNQADADLFHFCGKKGLRVPRNFAGEAWPRTGEAYAGIFVGYPQRPEYREFIQVRLTAPLAAGRTYVAVMHVSRADYRSLAVAGLGMLFTHDTVRVGMGNWMDFRPQVSSPPDELLDEAEGWVKVMGQFVAEGGEQTLTIGLFTPNGPLKSQSVPAPRRAPRRVRKALPLAYYYIDDVSVYPEQRILLSE</sequence>
<name>A0A1G9A6T4_9BACT</name>
<evidence type="ECO:0000256" key="1">
    <source>
        <dbReference type="SAM" id="SignalP"/>
    </source>
</evidence>
<proteinExistence type="predicted"/>
<protein>
    <submittedName>
        <fullName evidence="2">Uncharacterized protein</fullName>
    </submittedName>
</protein>
<dbReference type="RefSeq" id="WP_089679665.1">
    <property type="nucleotide sequence ID" value="NZ_FNFO01000002.1"/>
</dbReference>
<dbReference type="Proteomes" id="UP000198510">
    <property type="component" value="Unassembled WGS sequence"/>
</dbReference>
<evidence type="ECO:0000313" key="3">
    <source>
        <dbReference type="Proteomes" id="UP000198510"/>
    </source>
</evidence>
<gene>
    <name evidence="2" type="ORF">SAMN05421823_102199</name>
</gene>
<dbReference type="STRING" id="1075417.SAMN05421823_102199"/>
<dbReference type="OrthoDB" id="1491125at2"/>
<feature type="signal peptide" evidence="1">
    <location>
        <begin position="1"/>
        <end position="20"/>
    </location>
</feature>
<accession>A0A1G9A6T4</accession>
<dbReference type="EMBL" id="FNFO01000002">
    <property type="protein sequence ID" value="SDK23079.1"/>
    <property type="molecule type" value="Genomic_DNA"/>
</dbReference>
<reference evidence="2 3" key="1">
    <citation type="submission" date="2016-10" db="EMBL/GenBank/DDBJ databases">
        <authorList>
            <person name="de Groot N.N."/>
        </authorList>
    </citation>
    <scope>NUCLEOTIDE SEQUENCE [LARGE SCALE GENOMIC DNA]</scope>
    <source>
        <strain evidence="2 3">DSM 25186</strain>
    </source>
</reference>
<keyword evidence="1" id="KW-0732">Signal</keyword>
<keyword evidence="3" id="KW-1185">Reference proteome</keyword>